<dbReference type="PANTHER" id="PTHR43737">
    <property type="entry name" value="BLL7424 PROTEIN"/>
    <property type="match status" value="1"/>
</dbReference>
<dbReference type="InterPro" id="IPR006311">
    <property type="entry name" value="TAT_signal"/>
</dbReference>
<keyword evidence="2" id="KW-1185">Reference proteome</keyword>
<protein>
    <submittedName>
        <fullName evidence="1">DUF1501 domain-containing protein</fullName>
    </submittedName>
</protein>
<name>A0AAQ3LAN9_9BACT</name>
<dbReference type="Proteomes" id="UP001304300">
    <property type="component" value="Chromosome"/>
</dbReference>
<dbReference type="EMBL" id="CP136920">
    <property type="protein sequence ID" value="WOO40018.1"/>
    <property type="molecule type" value="Genomic_DNA"/>
</dbReference>
<evidence type="ECO:0000313" key="2">
    <source>
        <dbReference type="Proteomes" id="UP001304300"/>
    </source>
</evidence>
<dbReference type="PANTHER" id="PTHR43737:SF1">
    <property type="entry name" value="DUF1501 DOMAIN-CONTAINING PROTEIN"/>
    <property type="match status" value="1"/>
</dbReference>
<accession>A0AAQ3LAN9</accession>
<dbReference type="PROSITE" id="PS51318">
    <property type="entry name" value="TAT"/>
    <property type="match status" value="1"/>
</dbReference>
<dbReference type="AlphaFoldDB" id="A0AAQ3LAN9"/>
<evidence type="ECO:0000313" key="1">
    <source>
        <dbReference type="EMBL" id="WOO40018.1"/>
    </source>
</evidence>
<dbReference type="Pfam" id="PF07394">
    <property type="entry name" value="DUF1501"/>
    <property type="match status" value="1"/>
</dbReference>
<dbReference type="KEGG" id="puo:RZN69_15450"/>
<dbReference type="RefSeq" id="WP_317832106.1">
    <property type="nucleotide sequence ID" value="NZ_CP136920.1"/>
</dbReference>
<sequence length="414" mass="45455">MHNHSTPLPVTRREFLKASGGALGVLSFSNFAPSLLAQTALSQTPKAGKDMPILVLVQLAGGNDGLNTVIPVTDDNYYRLRPNIAIAPKDALPIGDGLGLHPSCDPMRQMLDDGKLSIIQNVGYPNPNRSHFRSTEIWETASDSDQTAHTGWIGRYFDNHCSGSAANGPLGVHISNEFPQMFSADEVHNVFGLKARGNVAKKQKDDSMMLLENLTDSPAYDENESYLQHTMMDALVTEKRVQKIIDSYRPMSQYQGNGLAQSLRRVAALIAGGMETRVYFVSQGGYDTHSNQLGNHARLMGELSGALAAFQRDLENHRLDDQVLTMTFSEFGRRPSENGSQGTDHGTAAPLFVVGSSVNESIVGQQPDLNLEKNKDLEFGTDFRQIYSTVIDKWFMANPEPVIGGQYDSMEFIS</sequence>
<organism evidence="1 2">
    <name type="scientific">Rubellicoccus peritrichatus</name>
    <dbReference type="NCBI Taxonomy" id="3080537"/>
    <lineage>
        <taxon>Bacteria</taxon>
        <taxon>Pseudomonadati</taxon>
        <taxon>Verrucomicrobiota</taxon>
        <taxon>Opitutia</taxon>
        <taxon>Puniceicoccales</taxon>
        <taxon>Cerasicoccaceae</taxon>
        <taxon>Rubellicoccus</taxon>
    </lineage>
</organism>
<proteinExistence type="predicted"/>
<gene>
    <name evidence="1" type="ORF">RZN69_15450</name>
</gene>
<reference evidence="1 2" key="1">
    <citation type="submission" date="2023-10" db="EMBL/GenBank/DDBJ databases">
        <title>Rubellicoccus peritrichatus gen. nov., sp. nov., isolated from an algae of coral reef tank.</title>
        <authorList>
            <person name="Luo J."/>
        </authorList>
    </citation>
    <scope>NUCLEOTIDE SEQUENCE [LARGE SCALE GENOMIC DNA]</scope>
    <source>
        <strain evidence="1 2">CR14</strain>
    </source>
</reference>
<dbReference type="InterPro" id="IPR010869">
    <property type="entry name" value="DUF1501"/>
</dbReference>